<dbReference type="EMBL" id="CAJOAZ010030094">
    <property type="protein sequence ID" value="CAF4430378.1"/>
    <property type="molecule type" value="Genomic_DNA"/>
</dbReference>
<protein>
    <submittedName>
        <fullName evidence="1">Uncharacterized protein</fullName>
    </submittedName>
</protein>
<reference evidence="1" key="1">
    <citation type="submission" date="2021-02" db="EMBL/GenBank/DDBJ databases">
        <authorList>
            <person name="Nowell W R."/>
        </authorList>
    </citation>
    <scope>NUCLEOTIDE SEQUENCE</scope>
</reference>
<organism evidence="1 2">
    <name type="scientific">Adineta steineri</name>
    <dbReference type="NCBI Taxonomy" id="433720"/>
    <lineage>
        <taxon>Eukaryota</taxon>
        <taxon>Metazoa</taxon>
        <taxon>Spiralia</taxon>
        <taxon>Gnathifera</taxon>
        <taxon>Rotifera</taxon>
        <taxon>Eurotatoria</taxon>
        <taxon>Bdelloidea</taxon>
        <taxon>Adinetida</taxon>
        <taxon>Adinetidae</taxon>
        <taxon>Adineta</taxon>
    </lineage>
</organism>
<feature type="non-terminal residue" evidence="1">
    <location>
        <position position="1"/>
    </location>
</feature>
<name>A0A820R502_9BILA</name>
<evidence type="ECO:0000313" key="2">
    <source>
        <dbReference type="Proteomes" id="UP000663844"/>
    </source>
</evidence>
<proteinExistence type="predicted"/>
<dbReference type="Proteomes" id="UP000663844">
    <property type="component" value="Unassembled WGS sequence"/>
</dbReference>
<dbReference type="AlphaFoldDB" id="A0A820R502"/>
<evidence type="ECO:0000313" key="1">
    <source>
        <dbReference type="EMBL" id="CAF4430378.1"/>
    </source>
</evidence>
<accession>A0A820R502</accession>
<sequence>DLTIVDKAVLRKGRLIAHYNFQKLNVNDARILSEKLGFGTKNISTSMSLAEIYNQNEMNDIGETV</sequence>
<gene>
    <name evidence="1" type="ORF">OXD698_LOCUS53192</name>
</gene>
<comment type="caution">
    <text evidence="1">The sequence shown here is derived from an EMBL/GenBank/DDBJ whole genome shotgun (WGS) entry which is preliminary data.</text>
</comment>